<evidence type="ECO:0000313" key="7">
    <source>
        <dbReference type="EMBL" id="KIY70743.1"/>
    </source>
</evidence>
<accession>A0A0D7BJN5</accession>
<evidence type="ECO:0000256" key="2">
    <source>
        <dbReference type="ARBA" id="ARBA00022741"/>
    </source>
</evidence>
<dbReference type="GO" id="GO:0000707">
    <property type="term" value="P:meiotic DNA recombinase assembly"/>
    <property type="evidence" value="ECO:0007669"/>
    <property type="project" value="TreeGrafter"/>
</dbReference>
<dbReference type="Gene3D" id="3.40.50.300">
    <property type="entry name" value="P-loop containing nucleotide triphosphate hydrolases"/>
    <property type="match status" value="1"/>
</dbReference>
<dbReference type="STRING" id="1314674.A0A0D7BJN5"/>
<evidence type="ECO:0000313" key="8">
    <source>
        <dbReference type="Proteomes" id="UP000054007"/>
    </source>
</evidence>
<keyword evidence="8" id="KW-1185">Reference proteome</keyword>
<dbReference type="PANTHER" id="PTHR46239:SF1">
    <property type="entry name" value="DNA REPAIR PROTEIN RAD51 HOMOLOG 3"/>
    <property type="match status" value="1"/>
</dbReference>
<keyword evidence="4" id="KW-0067">ATP-binding</keyword>
<dbReference type="GO" id="GO:0005524">
    <property type="term" value="F:ATP binding"/>
    <property type="evidence" value="ECO:0007669"/>
    <property type="project" value="UniProtKB-KW"/>
</dbReference>
<evidence type="ECO:0000256" key="4">
    <source>
        <dbReference type="ARBA" id="ARBA00022840"/>
    </source>
</evidence>
<dbReference type="OrthoDB" id="5957327at2759"/>
<dbReference type="GO" id="GO:0033063">
    <property type="term" value="C:Rad51B-Rad51C-Rad51D-XRCC2 complex"/>
    <property type="evidence" value="ECO:0007669"/>
    <property type="project" value="TreeGrafter"/>
</dbReference>
<dbReference type="GO" id="GO:0008821">
    <property type="term" value="F:crossover junction DNA endonuclease activity"/>
    <property type="evidence" value="ECO:0007669"/>
    <property type="project" value="TreeGrafter"/>
</dbReference>
<dbReference type="GO" id="GO:0000400">
    <property type="term" value="F:four-way junction DNA binding"/>
    <property type="evidence" value="ECO:0007669"/>
    <property type="project" value="TreeGrafter"/>
</dbReference>
<proteinExistence type="predicted"/>
<keyword evidence="3" id="KW-0227">DNA damage</keyword>
<keyword evidence="2" id="KW-0547">Nucleotide-binding</keyword>
<comment type="subcellular location">
    <subcellularLocation>
        <location evidence="1">Nucleus</location>
    </subcellularLocation>
</comment>
<dbReference type="EMBL" id="KN880463">
    <property type="protein sequence ID" value="KIY70743.1"/>
    <property type="molecule type" value="Genomic_DNA"/>
</dbReference>
<evidence type="ECO:0000256" key="1">
    <source>
        <dbReference type="ARBA" id="ARBA00004123"/>
    </source>
</evidence>
<dbReference type="GO" id="GO:0033065">
    <property type="term" value="C:Rad51C-XRCC3 complex"/>
    <property type="evidence" value="ECO:0007669"/>
    <property type="project" value="TreeGrafter"/>
</dbReference>
<name>A0A0D7BJN5_9AGAR</name>
<dbReference type="InterPro" id="IPR052093">
    <property type="entry name" value="HR_Repair_Mediator"/>
</dbReference>
<dbReference type="GO" id="GO:0007131">
    <property type="term" value="P:reciprocal meiotic recombination"/>
    <property type="evidence" value="ECO:0007669"/>
    <property type="project" value="TreeGrafter"/>
</dbReference>
<keyword evidence="6" id="KW-0539">Nucleus</keyword>
<dbReference type="GO" id="GO:0005657">
    <property type="term" value="C:replication fork"/>
    <property type="evidence" value="ECO:0007669"/>
    <property type="project" value="TreeGrafter"/>
</dbReference>
<sequence length="307" mass="32863">MDSTLLNTLPLPPSALSALDAAGYETLGDLRGLPREQLEEYGIPSSMMQAIGASQAPARAPPLSQSIASMTQGPTKETRITTGCQPLDVLLSGGLPFGTALEISGPPGAPREPLAMNICKSFVRAQKRVLFVDFQNMHSPASIRDTLSDIDYDKRSVLYSKILDLSHLMQFVHSLPGYLERHPPISLLVLSSISNPFQNAHVAAKNKIGLQSVIRAALAKACVSQEMTVVSTSQLSTKVLNADGSVGNYDTGAKGVMVPSLGDYLPEKKSYRVIVSRSSPNTGELRLFSTPVGPGTVPHVEYSFDDL</sequence>
<keyword evidence="5" id="KW-0234">DNA repair</keyword>
<dbReference type="PANTHER" id="PTHR46239">
    <property type="entry name" value="DNA REPAIR PROTEIN RAD51 HOMOLOG 3 RAD51C"/>
    <property type="match status" value="1"/>
</dbReference>
<protein>
    <submittedName>
        <fullName evidence="7">Uncharacterized protein</fullName>
    </submittedName>
</protein>
<evidence type="ECO:0000256" key="6">
    <source>
        <dbReference type="ARBA" id="ARBA00023242"/>
    </source>
</evidence>
<evidence type="ECO:0000256" key="3">
    <source>
        <dbReference type="ARBA" id="ARBA00022763"/>
    </source>
</evidence>
<dbReference type="AlphaFoldDB" id="A0A0D7BJN5"/>
<reference evidence="7 8" key="1">
    <citation type="journal article" date="2015" name="Fungal Genet. Biol.">
        <title>Evolution of novel wood decay mechanisms in Agaricales revealed by the genome sequences of Fistulina hepatica and Cylindrobasidium torrendii.</title>
        <authorList>
            <person name="Floudas D."/>
            <person name="Held B.W."/>
            <person name="Riley R."/>
            <person name="Nagy L.G."/>
            <person name="Koehler G."/>
            <person name="Ransdell A.S."/>
            <person name="Younus H."/>
            <person name="Chow J."/>
            <person name="Chiniquy J."/>
            <person name="Lipzen A."/>
            <person name="Tritt A."/>
            <person name="Sun H."/>
            <person name="Haridas S."/>
            <person name="LaButti K."/>
            <person name="Ohm R.A."/>
            <person name="Kues U."/>
            <person name="Blanchette R.A."/>
            <person name="Grigoriev I.V."/>
            <person name="Minto R.E."/>
            <person name="Hibbett D.S."/>
        </authorList>
    </citation>
    <scope>NUCLEOTIDE SEQUENCE [LARGE SCALE GENOMIC DNA]</scope>
    <source>
        <strain evidence="7 8">FP15055 ss-10</strain>
    </source>
</reference>
<dbReference type="Proteomes" id="UP000054007">
    <property type="component" value="Unassembled WGS sequence"/>
</dbReference>
<gene>
    <name evidence="7" type="ORF">CYLTODRAFT_419421</name>
</gene>
<organism evidence="7 8">
    <name type="scientific">Cylindrobasidium torrendii FP15055 ss-10</name>
    <dbReference type="NCBI Taxonomy" id="1314674"/>
    <lineage>
        <taxon>Eukaryota</taxon>
        <taxon>Fungi</taxon>
        <taxon>Dikarya</taxon>
        <taxon>Basidiomycota</taxon>
        <taxon>Agaricomycotina</taxon>
        <taxon>Agaricomycetes</taxon>
        <taxon>Agaricomycetidae</taxon>
        <taxon>Agaricales</taxon>
        <taxon>Marasmiineae</taxon>
        <taxon>Physalacriaceae</taxon>
        <taxon>Cylindrobasidium</taxon>
    </lineage>
</organism>
<dbReference type="InterPro" id="IPR027417">
    <property type="entry name" value="P-loop_NTPase"/>
</dbReference>
<evidence type="ECO:0000256" key="5">
    <source>
        <dbReference type="ARBA" id="ARBA00023204"/>
    </source>
</evidence>
<dbReference type="SUPFAM" id="SSF52540">
    <property type="entry name" value="P-loop containing nucleoside triphosphate hydrolases"/>
    <property type="match status" value="1"/>
</dbReference>